<feature type="domain" description="Type II secretion system protein GspF" evidence="9">
    <location>
        <begin position="275"/>
        <end position="397"/>
    </location>
</feature>
<dbReference type="EMBL" id="OBEN01000007">
    <property type="protein sequence ID" value="SNZ14957.1"/>
    <property type="molecule type" value="Genomic_DNA"/>
</dbReference>
<keyword evidence="5 8" id="KW-0812">Transmembrane</keyword>
<evidence type="ECO:0000256" key="5">
    <source>
        <dbReference type="ARBA" id="ARBA00022692"/>
    </source>
</evidence>
<accession>A0A285P101</accession>
<dbReference type="PANTHER" id="PTHR30012:SF0">
    <property type="entry name" value="TYPE II SECRETION SYSTEM PROTEIN F-RELATED"/>
    <property type="match status" value="1"/>
</dbReference>
<feature type="domain" description="Type II secretion system protein GspF" evidence="9">
    <location>
        <begin position="71"/>
        <end position="194"/>
    </location>
</feature>
<dbReference type="Pfam" id="PF00482">
    <property type="entry name" value="T2SSF"/>
    <property type="match status" value="2"/>
</dbReference>
<evidence type="ECO:0000256" key="7">
    <source>
        <dbReference type="ARBA" id="ARBA00023136"/>
    </source>
</evidence>
<keyword evidence="4" id="KW-0997">Cell inner membrane</keyword>
<protein>
    <submittedName>
        <fullName evidence="10">Type IV pilus assembly protein PilC</fullName>
    </submittedName>
</protein>
<feature type="transmembrane region" description="Helical" evidence="8">
    <location>
        <begin position="172"/>
        <end position="193"/>
    </location>
</feature>
<feature type="transmembrane region" description="Helical" evidence="8">
    <location>
        <begin position="378"/>
        <end position="398"/>
    </location>
</feature>
<evidence type="ECO:0000256" key="2">
    <source>
        <dbReference type="ARBA" id="ARBA00005745"/>
    </source>
</evidence>
<evidence type="ECO:0000256" key="6">
    <source>
        <dbReference type="ARBA" id="ARBA00022989"/>
    </source>
</evidence>
<comment type="similarity">
    <text evidence="2">Belongs to the GSP F family.</text>
</comment>
<comment type="subcellular location">
    <subcellularLocation>
        <location evidence="1">Cell inner membrane</location>
        <topology evidence="1">Multi-pass membrane protein</topology>
    </subcellularLocation>
</comment>
<evidence type="ECO:0000313" key="10">
    <source>
        <dbReference type="EMBL" id="SNZ14957.1"/>
    </source>
</evidence>
<dbReference type="AlphaFoldDB" id="A0A285P101"/>
<evidence type="ECO:0000256" key="3">
    <source>
        <dbReference type="ARBA" id="ARBA00022475"/>
    </source>
</evidence>
<dbReference type="Gene3D" id="1.20.81.30">
    <property type="entry name" value="Type II secretion system (T2SS), domain F"/>
    <property type="match status" value="2"/>
</dbReference>
<dbReference type="InterPro" id="IPR018076">
    <property type="entry name" value="T2SS_GspF_dom"/>
</dbReference>
<gene>
    <name evidence="10" type="ORF">SAMN06265353_1237</name>
</gene>
<organism evidence="10 11">
    <name type="scientific">Hydrogenobacter hydrogenophilus</name>
    <dbReference type="NCBI Taxonomy" id="35835"/>
    <lineage>
        <taxon>Bacteria</taxon>
        <taxon>Pseudomonadati</taxon>
        <taxon>Aquificota</taxon>
        <taxon>Aquificia</taxon>
        <taxon>Aquificales</taxon>
        <taxon>Aquificaceae</taxon>
        <taxon>Hydrogenobacter</taxon>
    </lineage>
</organism>
<dbReference type="OrthoDB" id="9805682at2"/>
<evidence type="ECO:0000256" key="8">
    <source>
        <dbReference type="SAM" id="Phobius"/>
    </source>
</evidence>
<dbReference type="FunFam" id="1.20.81.30:FF:000001">
    <property type="entry name" value="Type II secretion system protein F"/>
    <property type="match status" value="2"/>
</dbReference>
<dbReference type="InterPro" id="IPR003004">
    <property type="entry name" value="GspF/PilC"/>
</dbReference>
<feature type="transmembrane region" description="Helical" evidence="8">
    <location>
        <begin position="225"/>
        <end position="243"/>
    </location>
</feature>
<keyword evidence="6 8" id="KW-1133">Transmembrane helix</keyword>
<keyword evidence="3" id="KW-1003">Cell membrane</keyword>
<evidence type="ECO:0000313" key="11">
    <source>
        <dbReference type="Proteomes" id="UP000218627"/>
    </source>
</evidence>
<dbReference type="PRINTS" id="PR00812">
    <property type="entry name" value="BCTERIALGSPF"/>
</dbReference>
<reference evidence="11" key="1">
    <citation type="submission" date="2017-09" db="EMBL/GenBank/DDBJ databases">
        <authorList>
            <person name="Varghese N."/>
            <person name="Submissions S."/>
        </authorList>
    </citation>
    <scope>NUCLEOTIDE SEQUENCE [LARGE SCALE GENOMIC DNA]</scope>
    <source>
        <strain evidence="11">DSM 2913</strain>
    </source>
</reference>
<evidence type="ECO:0000256" key="4">
    <source>
        <dbReference type="ARBA" id="ARBA00022519"/>
    </source>
</evidence>
<dbReference type="GO" id="GO:0005886">
    <property type="term" value="C:plasma membrane"/>
    <property type="evidence" value="ECO:0007669"/>
    <property type="project" value="UniProtKB-SubCell"/>
</dbReference>
<dbReference type="InterPro" id="IPR042094">
    <property type="entry name" value="T2SS_GspF_sf"/>
</dbReference>
<evidence type="ECO:0000259" key="9">
    <source>
        <dbReference type="Pfam" id="PF00482"/>
    </source>
</evidence>
<dbReference type="Proteomes" id="UP000218627">
    <property type="component" value="Unassembled WGS sequence"/>
</dbReference>
<keyword evidence="7 8" id="KW-0472">Membrane</keyword>
<dbReference type="PANTHER" id="PTHR30012">
    <property type="entry name" value="GENERAL SECRETION PATHWAY PROTEIN"/>
    <property type="match status" value="1"/>
</dbReference>
<evidence type="ECO:0000256" key="1">
    <source>
        <dbReference type="ARBA" id="ARBA00004429"/>
    </source>
</evidence>
<name>A0A285P101_9AQUI</name>
<dbReference type="RefSeq" id="WP_096602463.1">
    <property type="nucleotide sequence ID" value="NZ_OBEN01000007.1"/>
</dbReference>
<keyword evidence="11" id="KW-1185">Reference proteome</keyword>
<sequence>MPRFRYRAFAEDGSFVEQEVTYPSHELLISELQQKGFAIVEVQQLEEKKERKWSFEIPLFGGVKDRDISIFCRQLGTMINAGVNIIDAINILAEQLPNKQLSTAGKEVAKMVSEGMSLSAAMRRFPKVFPDLVINLAKVGEETGNLDTALIRAADYYEKMAMIKSKIKSASFYPIFVVVIATIIVTGILYYLVPTFAELYKSLGGELPLPTQMLVNASNALRNNLLLIIGVVILFSVVFRLLYKNNYAFRKSVHAFSLKVPKMGELVLKSSMAKFARTMATLFASGVSLDRAFDIAGQVTGNVIIKEAVDRAKKNVIEGKPMHASLEETGIFPKLVIAMVRVGEDTGRLDEMLDTIARFYEDEFDRAVEGMIKLIEPALMVFIGGIVGLILIALYLPIFKMGELIKG</sequence>
<proteinExistence type="inferred from homology"/>